<dbReference type="GO" id="GO:0005938">
    <property type="term" value="C:cell cortex"/>
    <property type="evidence" value="ECO:0007669"/>
    <property type="project" value="UniProtKB-SubCell"/>
</dbReference>
<dbReference type="GO" id="GO:0001965">
    <property type="term" value="F:G-protein alpha-subunit binding"/>
    <property type="evidence" value="ECO:0007669"/>
    <property type="project" value="TreeGrafter"/>
</dbReference>
<dbReference type="SUPFAM" id="SSF48371">
    <property type="entry name" value="ARM repeat"/>
    <property type="match status" value="1"/>
</dbReference>
<evidence type="ECO:0000256" key="4">
    <source>
        <dbReference type="ARBA" id="ARBA00022658"/>
    </source>
</evidence>
<organism evidence="6 7">
    <name type="scientific">Podospora fimiseda</name>
    <dbReference type="NCBI Taxonomy" id="252190"/>
    <lineage>
        <taxon>Eukaryota</taxon>
        <taxon>Fungi</taxon>
        <taxon>Dikarya</taxon>
        <taxon>Ascomycota</taxon>
        <taxon>Pezizomycotina</taxon>
        <taxon>Sordariomycetes</taxon>
        <taxon>Sordariomycetidae</taxon>
        <taxon>Sordariales</taxon>
        <taxon>Podosporaceae</taxon>
        <taxon>Podospora</taxon>
    </lineage>
</organism>
<dbReference type="PRINTS" id="PR01802">
    <property type="entry name" value="SYNEMBRYN"/>
</dbReference>
<keyword evidence="5" id="KW-0143">Chaperone</keyword>
<evidence type="ECO:0000256" key="2">
    <source>
        <dbReference type="ARBA" id="ARBA00009049"/>
    </source>
</evidence>
<reference evidence="6" key="1">
    <citation type="journal article" date="2023" name="Mol. Phylogenet. Evol.">
        <title>Genome-scale phylogeny and comparative genomics of the fungal order Sordariales.</title>
        <authorList>
            <person name="Hensen N."/>
            <person name="Bonometti L."/>
            <person name="Westerberg I."/>
            <person name="Brannstrom I.O."/>
            <person name="Guillou S."/>
            <person name="Cros-Aarteil S."/>
            <person name="Calhoun S."/>
            <person name="Haridas S."/>
            <person name="Kuo A."/>
            <person name="Mondo S."/>
            <person name="Pangilinan J."/>
            <person name="Riley R."/>
            <person name="LaButti K."/>
            <person name="Andreopoulos B."/>
            <person name="Lipzen A."/>
            <person name="Chen C."/>
            <person name="Yan M."/>
            <person name="Daum C."/>
            <person name="Ng V."/>
            <person name="Clum A."/>
            <person name="Steindorff A."/>
            <person name="Ohm R.A."/>
            <person name="Martin F."/>
            <person name="Silar P."/>
            <person name="Natvig D.O."/>
            <person name="Lalanne C."/>
            <person name="Gautier V."/>
            <person name="Ament-Velasquez S.L."/>
            <person name="Kruys A."/>
            <person name="Hutchinson M.I."/>
            <person name="Powell A.J."/>
            <person name="Barry K."/>
            <person name="Miller A.N."/>
            <person name="Grigoriev I.V."/>
            <person name="Debuchy R."/>
            <person name="Gladieux P."/>
            <person name="Hiltunen Thoren M."/>
            <person name="Johannesson H."/>
        </authorList>
    </citation>
    <scope>NUCLEOTIDE SEQUENCE</scope>
    <source>
        <strain evidence="6">CBS 990.96</strain>
    </source>
</reference>
<accession>A0AAN7GUF8</accession>
<dbReference type="PANTHER" id="PTHR12425">
    <property type="entry name" value="SYNEMBRYN"/>
    <property type="match status" value="1"/>
</dbReference>
<evidence type="ECO:0000313" key="7">
    <source>
        <dbReference type="Proteomes" id="UP001301958"/>
    </source>
</evidence>
<dbReference type="Proteomes" id="UP001301958">
    <property type="component" value="Unassembled WGS sequence"/>
</dbReference>
<dbReference type="AlphaFoldDB" id="A0AAN7GUF8"/>
<evidence type="ECO:0000256" key="5">
    <source>
        <dbReference type="ARBA" id="ARBA00023186"/>
    </source>
</evidence>
<proteinExistence type="inferred from homology"/>
<dbReference type="InterPro" id="IPR019318">
    <property type="entry name" value="Gua_nucleotide_exch_fac_Ric8"/>
</dbReference>
<dbReference type="Pfam" id="PF10165">
    <property type="entry name" value="Ric8"/>
    <property type="match status" value="1"/>
</dbReference>
<comment type="similarity">
    <text evidence="2">Belongs to the synembryn family.</text>
</comment>
<name>A0AAN7GUF8_9PEZI</name>
<keyword evidence="4" id="KW-0344">Guanine-nucleotide releasing factor</keyword>
<dbReference type="GO" id="GO:0007186">
    <property type="term" value="P:G protein-coupled receptor signaling pathway"/>
    <property type="evidence" value="ECO:0007669"/>
    <property type="project" value="TreeGrafter"/>
</dbReference>
<evidence type="ECO:0000256" key="1">
    <source>
        <dbReference type="ARBA" id="ARBA00004544"/>
    </source>
</evidence>
<sequence length="466" mass="51757">MSPAKLEAVTSIVSRLSDDLQYGTLQPEKRDTLLEELKIYGRDPSFADPIFTKDGIKTLSRHAFDSSSDTTAQNALRVLCNALLLKPETRQSFVSTGYALKACRRLQNNNPDDEFLVSRLLLLSTYGTNIDMPKLVEAEQLANTLANNLARHAERLSSESTSKANANPMLDMALVETLKLFFNATQYAPDNISSFEPAIPHITTILCSLSLPSQQTKTPLDPPFGLLINALMNLKFSSSTAKDAVYPPSSPFSVADRLIQLLVLSMKAYSSADLEQIVSPLVCVLSAVHEDAPAPVRKSIRDALLPTESDREDVLGKTDTLPSRLLRNWTNPEAPELGKAISHLYFDMSDKDPSTFVKNVGYGYASGFLFQKGINIDPHTIKNSEEAEGSDGVREIRRPVNPITGQFLDTEKPVEMPEMTDEEKEREAERLFVLFERLKKTGIIDVQNPVEQAMREGQFEELSDDE</sequence>
<evidence type="ECO:0000256" key="3">
    <source>
        <dbReference type="ARBA" id="ARBA00022490"/>
    </source>
</evidence>
<comment type="subcellular location">
    <subcellularLocation>
        <location evidence="1">Cytoplasm</location>
        <location evidence="1">Cell cortex</location>
    </subcellularLocation>
</comment>
<keyword evidence="3" id="KW-0963">Cytoplasm</keyword>
<keyword evidence="7" id="KW-1185">Reference proteome</keyword>
<dbReference type="PANTHER" id="PTHR12425:SF5">
    <property type="entry name" value="SYNEMBRYN"/>
    <property type="match status" value="1"/>
</dbReference>
<dbReference type="EMBL" id="MU865334">
    <property type="protein sequence ID" value="KAK4227236.1"/>
    <property type="molecule type" value="Genomic_DNA"/>
</dbReference>
<dbReference type="GO" id="GO:0005085">
    <property type="term" value="F:guanyl-nucleotide exchange factor activity"/>
    <property type="evidence" value="ECO:0007669"/>
    <property type="project" value="UniProtKB-KW"/>
</dbReference>
<dbReference type="InterPro" id="IPR008376">
    <property type="entry name" value="Chaperone_Ric-8_A/B"/>
</dbReference>
<evidence type="ECO:0000313" key="6">
    <source>
        <dbReference type="EMBL" id="KAK4227236.1"/>
    </source>
</evidence>
<protein>
    <submittedName>
        <fullName evidence="6">Guanine nucleotide exchange factor</fullName>
    </submittedName>
</protein>
<reference evidence="6" key="2">
    <citation type="submission" date="2023-05" db="EMBL/GenBank/DDBJ databases">
        <authorList>
            <consortium name="Lawrence Berkeley National Laboratory"/>
            <person name="Steindorff A."/>
            <person name="Hensen N."/>
            <person name="Bonometti L."/>
            <person name="Westerberg I."/>
            <person name="Brannstrom I.O."/>
            <person name="Guillou S."/>
            <person name="Cros-Aarteil S."/>
            <person name="Calhoun S."/>
            <person name="Haridas S."/>
            <person name="Kuo A."/>
            <person name="Mondo S."/>
            <person name="Pangilinan J."/>
            <person name="Riley R."/>
            <person name="Labutti K."/>
            <person name="Andreopoulos B."/>
            <person name="Lipzen A."/>
            <person name="Chen C."/>
            <person name="Yanf M."/>
            <person name="Daum C."/>
            <person name="Ng V."/>
            <person name="Clum A."/>
            <person name="Ohm R."/>
            <person name="Martin F."/>
            <person name="Silar P."/>
            <person name="Natvig D."/>
            <person name="Lalanne C."/>
            <person name="Gautier V."/>
            <person name="Ament-Velasquez S.L."/>
            <person name="Kruys A."/>
            <person name="Hutchinson M.I."/>
            <person name="Powell A.J."/>
            <person name="Barry K."/>
            <person name="Miller A.N."/>
            <person name="Grigoriev I.V."/>
            <person name="Debuchy R."/>
            <person name="Gladieux P."/>
            <person name="Thoren M.H."/>
            <person name="Johannesson H."/>
        </authorList>
    </citation>
    <scope>NUCLEOTIDE SEQUENCE</scope>
    <source>
        <strain evidence="6">CBS 990.96</strain>
    </source>
</reference>
<dbReference type="InterPro" id="IPR016024">
    <property type="entry name" value="ARM-type_fold"/>
</dbReference>
<gene>
    <name evidence="6" type="ORF">QBC38DRAFT_364703</name>
</gene>
<comment type="caution">
    <text evidence="6">The sequence shown here is derived from an EMBL/GenBank/DDBJ whole genome shotgun (WGS) entry which is preliminary data.</text>
</comment>